<name>A0A7W6JDK1_9CAUL</name>
<dbReference type="EMBL" id="JACIDM010000001">
    <property type="protein sequence ID" value="MBB4082186.1"/>
    <property type="molecule type" value="Genomic_DNA"/>
</dbReference>
<accession>A0A7W6JDK1</accession>
<sequence length="191" mass="20455">MGARFGVSEGAIRKRARREGWTKRLYAAQATPWRGPASVWAGGASGVPAARPPEPARKPKADPDALTEDKVMEAWTSPLHIRPADLARRALANAAHAVKSGEGLNAVRLARAASEIARLDGLLDWADSDVAQEEERFEAHQGMMRMFLREKALSLAETLVAGGDLPPEYQDLKTELARLAAVRAAAGEGAA</sequence>
<proteinExistence type="predicted"/>
<comment type="caution">
    <text evidence="2">The sequence shown here is derived from an EMBL/GenBank/DDBJ whole genome shotgun (WGS) entry which is preliminary data.</text>
</comment>
<dbReference type="RefSeq" id="WP_183203292.1">
    <property type="nucleotide sequence ID" value="NZ_BAAAER010000004.1"/>
</dbReference>
<feature type="compositionally biased region" description="Basic and acidic residues" evidence="1">
    <location>
        <begin position="54"/>
        <end position="65"/>
    </location>
</feature>
<keyword evidence="3" id="KW-1185">Reference proteome</keyword>
<feature type="region of interest" description="Disordered" evidence="1">
    <location>
        <begin position="37"/>
        <end position="65"/>
    </location>
</feature>
<dbReference type="AlphaFoldDB" id="A0A7W6JDK1"/>
<evidence type="ECO:0000313" key="3">
    <source>
        <dbReference type="Proteomes" id="UP000529946"/>
    </source>
</evidence>
<reference evidence="2 3" key="1">
    <citation type="submission" date="2020-08" db="EMBL/GenBank/DDBJ databases">
        <title>Genomic Encyclopedia of Type Strains, Phase IV (KMG-IV): sequencing the most valuable type-strain genomes for metagenomic binning, comparative biology and taxonomic classification.</title>
        <authorList>
            <person name="Goeker M."/>
        </authorList>
    </citation>
    <scope>NUCLEOTIDE SEQUENCE [LARGE SCALE GENOMIC DNA]</scope>
    <source>
        <strain evidence="2 3">DSM 23960</strain>
    </source>
</reference>
<dbReference type="Proteomes" id="UP000529946">
    <property type="component" value="Unassembled WGS sequence"/>
</dbReference>
<gene>
    <name evidence="2" type="ORF">GGR12_001025</name>
</gene>
<evidence type="ECO:0000313" key="2">
    <source>
        <dbReference type="EMBL" id="MBB4082186.1"/>
    </source>
</evidence>
<organism evidence="2 3">
    <name type="scientific">Brevundimonas lenta</name>
    <dbReference type="NCBI Taxonomy" id="424796"/>
    <lineage>
        <taxon>Bacteria</taxon>
        <taxon>Pseudomonadati</taxon>
        <taxon>Pseudomonadota</taxon>
        <taxon>Alphaproteobacteria</taxon>
        <taxon>Caulobacterales</taxon>
        <taxon>Caulobacteraceae</taxon>
        <taxon>Brevundimonas</taxon>
    </lineage>
</organism>
<protein>
    <submittedName>
        <fullName evidence="2">Uncharacterized protein</fullName>
    </submittedName>
</protein>
<evidence type="ECO:0000256" key="1">
    <source>
        <dbReference type="SAM" id="MobiDB-lite"/>
    </source>
</evidence>